<evidence type="ECO:0000313" key="3">
    <source>
        <dbReference type="Proteomes" id="UP000681594"/>
    </source>
</evidence>
<name>A0ABS4AL51_9PROT</name>
<dbReference type="EMBL" id="JAGIZB010000056">
    <property type="protein sequence ID" value="MBP0447763.1"/>
    <property type="molecule type" value="Genomic_DNA"/>
</dbReference>
<comment type="caution">
    <text evidence="2">The sequence shown here is derived from an EMBL/GenBank/DDBJ whole genome shotgun (WGS) entry which is preliminary data.</text>
</comment>
<gene>
    <name evidence="2" type="ORF">J8J14_23735</name>
</gene>
<accession>A0ABS4AL51</accession>
<dbReference type="RefSeq" id="WP_209382029.1">
    <property type="nucleotide sequence ID" value="NZ_JAGIZB010000056.1"/>
</dbReference>
<evidence type="ECO:0000256" key="1">
    <source>
        <dbReference type="SAM" id="MobiDB-lite"/>
    </source>
</evidence>
<protein>
    <submittedName>
        <fullName evidence="2">Uncharacterized protein</fullName>
    </submittedName>
</protein>
<dbReference type="Proteomes" id="UP000681594">
    <property type="component" value="Unassembled WGS sequence"/>
</dbReference>
<organism evidence="2 3">
    <name type="scientific">Pararoseomonas baculiformis</name>
    <dbReference type="NCBI Taxonomy" id="2820812"/>
    <lineage>
        <taxon>Bacteria</taxon>
        <taxon>Pseudomonadati</taxon>
        <taxon>Pseudomonadota</taxon>
        <taxon>Alphaproteobacteria</taxon>
        <taxon>Acetobacterales</taxon>
        <taxon>Acetobacteraceae</taxon>
        <taxon>Pararoseomonas</taxon>
    </lineage>
</organism>
<proteinExistence type="predicted"/>
<sequence length="115" mass="13206">MHEPDLNRTPRRAALDELEDDAAFEEFWRLYPRREGRGAARRAWDIALRRADRDAEGILVGLRSQLHRLSPPSAGGVDFRPYPATWLRDERWRDGEEPDGLQFLPAAHGSTQEAT</sequence>
<evidence type="ECO:0000313" key="2">
    <source>
        <dbReference type="EMBL" id="MBP0447763.1"/>
    </source>
</evidence>
<feature type="region of interest" description="Disordered" evidence="1">
    <location>
        <begin position="96"/>
        <end position="115"/>
    </location>
</feature>
<reference evidence="2 3" key="1">
    <citation type="submission" date="2021-03" db="EMBL/GenBank/DDBJ databases">
        <authorList>
            <person name="So Y."/>
        </authorList>
    </citation>
    <scope>NUCLEOTIDE SEQUENCE [LARGE SCALE GENOMIC DNA]</scope>
    <source>
        <strain evidence="2 3">SSH11</strain>
    </source>
</reference>
<keyword evidence="3" id="KW-1185">Reference proteome</keyword>